<accession>A0A965ZE39</accession>
<dbReference type="AlphaFoldDB" id="A0A965ZE39"/>
<dbReference type="Proteomes" id="UP000638732">
    <property type="component" value="Unassembled WGS sequence"/>
</dbReference>
<dbReference type="RefSeq" id="WP_166584350.1">
    <property type="nucleotide sequence ID" value="NZ_WWEO01000037.1"/>
</dbReference>
<reference evidence="1" key="2">
    <citation type="submission" date="2020-10" db="EMBL/GenBank/DDBJ databases">
        <title>Mucilaginibacter sp. nov., isolated from soil.</title>
        <authorList>
            <person name="Jeon C.O."/>
        </authorList>
    </citation>
    <scope>NUCLEOTIDE SEQUENCE</scope>
    <source>
        <strain evidence="1">R11</strain>
    </source>
</reference>
<protein>
    <submittedName>
        <fullName evidence="1">Uncharacterized protein</fullName>
    </submittedName>
</protein>
<reference evidence="1" key="1">
    <citation type="submission" date="2020-01" db="EMBL/GenBank/DDBJ databases">
        <authorList>
            <person name="Seo Y.L."/>
        </authorList>
    </citation>
    <scope>NUCLEOTIDE SEQUENCE</scope>
    <source>
        <strain evidence="1">R11</strain>
    </source>
</reference>
<evidence type="ECO:0000313" key="2">
    <source>
        <dbReference type="Proteomes" id="UP000638732"/>
    </source>
</evidence>
<dbReference type="EMBL" id="WWEO01000037">
    <property type="protein sequence ID" value="NCD68324.1"/>
    <property type="molecule type" value="Genomic_DNA"/>
</dbReference>
<gene>
    <name evidence="1" type="ORF">GSY63_03010</name>
</gene>
<comment type="caution">
    <text evidence="1">The sequence shown here is derived from an EMBL/GenBank/DDBJ whole genome shotgun (WGS) entry which is preliminary data.</text>
</comment>
<keyword evidence="2" id="KW-1185">Reference proteome</keyword>
<name>A0A965ZE39_9SPHI</name>
<evidence type="ECO:0000313" key="1">
    <source>
        <dbReference type="EMBL" id="NCD68324.1"/>
    </source>
</evidence>
<proteinExistence type="predicted"/>
<organism evidence="1 2">
    <name type="scientific">Mucilaginibacter agri</name>
    <dbReference type="NCBI Taxonomy" id="2695265"/>
    <lineage>
        <taxon>Bacteria</taxon>
        <taxon>Pseudomonadati</taxon>
        <taxon>Bacteroidota</taxon>
        <taxon>Sphingobacteriia</taxon>
        <taxon>Sphingobacteriales</taxon>
        <taxon>Sphingobacteriaceae</taxon>
        <taxon>Mucilaginibacter</taxon>
    </lineage>
</organism>
<sequence length="60" mass="6944">MDVQDTVIQFEQDEEGNYRALFKDSPVASENRCVNKPFIEAISKVLTLMTRRQRNEPDGI</sequence>